<name>M1A842_SOLTU</name>
<sequence length="52" mass="6225">MGVWYTRSDKIKNEDIQAKVVMALVVDKMSEARMRWFVHVKRRCVDALVRRC</sequence>
<reference evidence="2" key="1">
    <citation type="journal article" date="2011" name="Nature">
        <title>Genome sequence and analysis of the tuber crop potato.</title>
        <authorList>
            <consortium name="The Potato Genome Sequencing Consortium"/>
        </authorList>
    </citation>
    <scope>NUCLEOTIDE SEQUENCE [LARGE SCALE GENOMIC DNA]</scope>
    <source>
        <strain evidence="2">cv. DM1-3 516 R44</strain>
    </source>
</reference>
<organism evidence="1 2">
    <name type="scientific">Solanum tuberosum</name>
    <name type="common">Potato</name>
    <dbReference type="NCBI Taxonomy" id="4113"/>
    <lineage>
        <taxon>Eukaryota</taxon>
        <taxon>Viridiplantae</taxon>
        <taxon>Streptophyta</taxon>
        <taxon>Embryophyta</taxon>
        <taxon>Tracheophyta</taxon>
        <taxon>Spermatophyta</taxon>
        <taxon>Magnoliopsida</taxon>
        <taxon>eudicotyledons</taxon>
        <taxon>Gunneridae</taxon>
        <taxon>Pentapetalae</taxon>
        <taxon>asterids</taxon>
        <taxon>lamiids</taxon>
        <taxon>Solanales</taxon>
        <taxon>Solanaceae</taxon>
        <taxon>Solanoideae</taxon>
        <taxon>Solaneae</taxon>
        <taxon>Solanum</taxon>
    </lineage>
</organism>
<dbReference type="Proteomes" id="UP000011115">
    <property type="component" value="Unassembled WGS sequence"/>
</dbReference>
<dbReference type="EnsemblPlants" id="PGSC0003DMT400016763">
    <property type="protein sequence ID" value="PGSC0003DMT400016763"/>
    <property type="gene ID" value="PGSC0003DMG400006553"/>
</dbReference>
<dbReference type="InParanoid" id="M1A842"/>
<evidence type="ECO:0000313" key="1">
    <source>
        <dbReference type="EnsemblPlants" id="PGSC0003DMT400016763"/>
    </source>
</evidence>
<dbReference type="AlphaFoldDB" id="M1A842"/>
<protein>
    <submittedName>
        <fullName evidence="1">Reverse transcriptase</fullName>
    </submittedName>
</protein>
<evidence type="ECO:0000313" key="2">
    <source>
        <dbReference type="Proteomes" id="UP000011115"/>
    </source>
</evidence>
<keyword evidence="2" id="KW-1185">Reference proteome</keyword>
<reference evidence="1" key="2">
    <citation type="submission" date="2015-06" db="UniProtKB">
        <authorList>
            <consortium name="EnsemblPlants"/>
        </authorList>
    </citation>
    <scope>IDENTIFICATION</scope>
    <source>
        <strain evidence="1">DM1-3 516 R44</strain>
    </source>
</reference>
<proteinExistence type="predicted"/>
<accession>M1A842</accession>
<dbReference type="HOGENOM" id="CLU_3091062_0_0_1"/>
<dbReference type="PaxDb" id="4113-PGSC0003DMT400016763"/>
<dbReference type="Gramene" id="PGSC0003DMT400016763">
    <property type="protein sequence ID" value="PGSC0003DMT400016763"/>
    <property type="gene ID" value="PGSC0003DMG400006553"/>
</dbReference>